<evidence type="ECO:0000256" key="2">
    <source>
        <dbReference type="ARBA" id="ARBA00008133"/>
    </source>
</evidence>
<sequence>MAAPDYSNLRVLLTRPAGRNDALRLSLQSAGVAVAVEPLLAIVPLESLDKAVQQASRQRILDLDYYHALIFISVNAVEQGCELIDSYWPQWPLGLELFAIGEATARALQDRGLSVSATGAGAMNSEALLASAALQDIDQRRILIVRGVGGRETLAQTLRQRCARVDYAECYGREATAISSGELAALLIQHQINTVVLNSGETLARFVALTTAEQRQRCAAIVPSARVAELAADASFGDIEQSANAGQSATMAALEGLAQRWP</sequence>
<keyword evidence="4 9" id="KW-0456">Lyase</keyword>
<comment type="pathway">
    <text evidence="1 9">Porphyrin-containing compound metabolism; protoporphyrin-IX biosynthesis; coproporphyrinogen-III from 5-aminolevulinate: step 3/4.</text>
</comment>
<organism evidence="11 12">
    <name type="scientific">Spongiibacter nanhainus</name>
    <dbReference type="NCBI Taxonomy" id="2794344"/>
    <lineage>
        <taxon>Bacteria</taxon>
        <taxon>Pseudomonadati</taxon>
        <taxon>Pseudomonadota</taxon>
        <taxon>Gammaproteobacteria</taxon>
        <taxon>Cellvibrionales</taxon>
        <taxon>Spongiibacteraceae</taxon>
        <taxon>Spongiibacter</taxon>
    </lineage>
</organism>
<dbReference type="GO" id="GO:0004852">
    <property type="term" value="F:uroporphyrinogen-III synthase activity"/>
    <property type="evidence" value="ECO:0007669"/>
    <property type="project" value="UniProtKB-UniRule"/>
</dbReference>
<evidence type="ECO:0000256" key="1">
    <source>
        <dbReference type="ARBA" id="ARBA00004772"/>
    </source>
</evidence>
<evidence type="ECO:0000256" key="9">
    <source>
        <dbReference type="RuleBase" id="RU366031"/>
    </source>
</evidence>
<comment type="catalytic activity">
    <reaction evidence="8 9">
        <text>hydroxymethylbilane = uroporphyrinogen III + H2O</text>
        <dbReference type="Rhea" id="RHEA:18965"/>
        <dbReference type="ChEBI" id="CHEBI:15377"/>
        <dbReference type="ChEBI" id="CHEBI:57308"/>
        <dbReference type="ChEBI" id="CHEBI:57845"/>
        <dbReference type="EC" id="4.2.1.75"/>
    </reaction>
</comment>
<dbReference type="SUPFAM" id="SSF69618">
    <property type="entry name" value="HemD-like"/>
    <property type="match status" value="1"/>
</dbReference>
<dbReference type="UniPathway" id="UPA00251">
    <property type="reaction ID" value="UER00320"/>
</dbReference>
<dbReference type="PANTHER" id="PTHR38042:SF1">
    <property type="entry name" value="UROPORPHYRINOGEN-III SYNTHASE, CHLOROPLASTIC"/>
    <property type="match status" value="1"/>
</dbReference>
<evidence type="ECO:0000313" key="11">
    <source>
        <dbReference type="EMBL" id="QQD18181.1"/>
    </source>
</evidence>
<dbReference type="Gene3D" id="3.40.50.10090">
    <property type="match status" value="2"/>
</dbReference>
<comment type="similarity">
    <text evidence="2 9">Belongs to the uroporphyrinogen-III synthase family.</text>
</comment>
<dbReference type="GO" id="GO:0006780">
    <property type="term" value="P:uroporphyrinogen III biosynthetic process"/>
    <property type="evidence" value="ECO:0007669"/>
    <property type="project" value="UniProtKB-UniRule"/>
</dbReference>
<evidence type="ECO:0000256" key="3">
    <source>
        <dbReference type="ARBA" id="ARBA00013109"/>
    </source>
</evidence>
<keyword evidence="5 9" id="KW-0627">Porphyrin biosynthesis</keyword>
<dbReference type="Proteomes" id="UP000596063">
    <property type="component" value="Chromosome"/>
</dbReference>
<dbReference type="InterPro" id="IPR036108">
    <property type="entry name" value="4pyrrol_syn_uPrphyn_synt_sf"/>
</dbReference>
<dbReference type="PANTHER" id="PTHR38042">
    <property type="entry name" value="UROPORPHYRINOGEN-III SYNTHASE, CHLOROPLASTIC"/>
    <property type="match status" value="1"/>
</dbReference>
<keyword evidence="12" id="KW-1185">Reference proteome</keyword>
<evidence type="ECO:0000256" key="4">
    <source>
        <dbReference type="ARBA" id="ARBA00023239"/>
    </source>
</evidence>
<name>A0A7T4R0I8_9GAMM</name>
<proteinExistence type="inferred from homology"/>
<evidence type="ECO:0000313" key="12">
    <source>
        <dbReference type="Proteomes" id="UP000596063"/>
    </source>
</evidence>
<dbReference type="EC" id="4.2.1.75" evidence="3 9"/>
<dbReference type="AlphaFoldDB" id="A0A7T4R0I8"/>
<dbReference type="GO" id="GO:0006782">
    <property type="term" value="P:protoporphyrinogen IX biosynthetic process"/>
    <property type="evidence" value="ECO:0007669"/>
    <property type="project" value="UniProtKB-UniRule"/>
</dbReference>
<comment type="function">
    <text evidence="6 9">Catalyzes cyclization of the linear tetrapyrrole, hydroxymethylbilane, to the macrocyclic uroporphyrinogen III.</text>
</comment>
<dbReference type="KEGG" id="snan:I6N98_17870"/>
<evidence type="ECO:0000259" key="10">
    <source>
        <dbReference type="Pfam" id="PF02602"/>
    </source>
</evidence>
<evidence type="ECO:0000256" key="7">
    <source>
        <dbReference type="ARBA" id="ARBA00040167"/>
    </source>
</evidence>
<protein>
    <recommendedName>
        <fullName evidence="7 9">Uroporphyrinogen-III synthase</fullName>
        <ecNumber evidence="3 9">4.2.1.75</ecNumber>
    </recommendedName>
</protein>
<dbReference type="Pfam" id="PF02602">
    <property type="entry name" value="HEM4"/>
    <property type="match status" value="1"/>
</dbReference>
<evidence type="ECO:0000256" key="8">
    <source>
        <dbReference type="ARBA" id="ARBA00048617"/>
    </source>
</evidence>
<reference evidence="11 12" key="1">
    <citation type="submission" date="2020-12" db="EMBL/GenBank/DDBJ databases">
        <authorList>
            <person name="Shan Y."/>
        </authorList>
    </citation>
    <scope>NUCLEOTIDE SEQUENCE [LARGE SCALE GENOMIC DNA]</scope>
    <source>
        <strain evidence="12">csc3.9</strain>
    </source>
</reference>
<dbReference type="EMBL" id="CP066167">
    <property type="protein sequence ID" value="QQD18181.1"/>
    <property type="molecule type" value="Genomic_DNA"/>
</dbReference>
<feature type="domain" description="Tetrapyrrole biosynthesis uroporphyrinogen III synthase" evidence="10">
    <location>
        <begin position="24"/>
        <end position="245"/>
    </location>
</feature>
<evidence type="ECO:0000256" key="6">
    <source>
        <dbReference type="ARBA" id="ARBA00037589"/>
    </source>
</evidence>
<dbReference type="RefSeq" id="WP_198569679.1">
    <property type="nucleotide sequence ID" value="NZ_CP066167.1"/>
</dbReference>
<dbReference type="InterPro" id="IPR003754">
    <property type="entry name" value="4pyrrol_synth_uPrphyn_synth"/>
</dbReference>
<dbReference type="InterPro" id="IPR039793">
    <property type="entry name" value="UROS/Hem4"/>
</dbReference>
<dbReference type="CDD" id="cd06578">
    <property type="entry name" value="HemD"/>
    <property type="match status" value="1"/>
</dbReference>
<accession>A0A7T4R0I8</accession>
<evidence type="ECO:0000256" key="5">
    <source>
        <dbReference type="ARBA" id="ARBA00023244"/>
    </source>
</evidence>
<gene>
    <name evidence="11" type="ORF">I6N98_17870</name>
</gene>